<dbReference type="InterPro" id="IPR008991">
    <property type="entry name" value="Translation_prot_SH3-like_sf"/>
</dbReference>
<keyword evidence="8" id="KW-1185">Reference proteome</keyword>
<feature type="compositionally biased region" description="Acidic residues" evidence="5">
    <location>
        <begin position="254"/>
        <end position="277"/>
    </location>
</feature>
<reference evidence="7" key="1">
    <citation type="submission" date="2021-02" db="EMBL/GenBank/DDBJ databases">
        <authorList>
            <person name="Dougan E. K."/>
            <person name="Rhodes N."/>
            <person name="Thang M."/>
            <person name="Chan C."/>
        </authorList>
    </citation>
    <scope>NUCLEOTIDE SEQUENCE</scope>
</reference>
<evidence type="ECO:0000259" key="6">
    <source>
        <dbReference type="SMART" id="SM00739"/>
    </source>
</evidence>
<evidence type="ECO:0000313" key="8">
    <source>
        <dbReference type="Proteomes" id="UP000604046"/>
    </source>
</evidence>
<dbReference type="InterPro" id="IPR005100">
    <property type="entry name" value="NGN-domain"/>
</dbReference>
<dbReference type="InterPro" id="IPR041978">
    <property type="entry name" value="KOW_Spt5_5"/>
</dbReference>
<feature type="domain" description="KOW" evidence="6">
    <location>
        <begin position="628"/>
        <end position="655"/>
    </location>
</feature>
<protein>
    <recommendedName>
        <fullName evidence="6">KOW domain-containing protein</fullName>
    </recommendedName>
</protein>
<accession>A0A812NYJ1</accession>
<feature type="domain" description="KOW" evidence="6">
    <location>
        <begin position="686"/>
        <end position="713"/>
    </location>
</feature>
<keyword evidence="3" id="KW-0804">Transcription</keyword>
<dbReference type="Pfam" id="PF23290">
    <property type="entry name" value="KOW5_SPT5"/>
    <property type="match status" value="1"/>
</dbReference>
<dbReference type="OrthoDB" id="28901at2759"/>
<evidence type="ECO:0000256" key="1">
    <source>
        <dbReference type="ARBA" id="ARBA00004123"/>
    </source>
</evidence>
<feature type="compositionally biased region" description="Polar residues" evidence="5">
    <location>
        <begin position="1038"/>
        <end position="1051"/>
    </location>
</feature>
<evidence type="ECO:0000256" key="3">
    <source>
        <dbReference type="ARBA" id="ARBA00023163"/>
    </source>
</evidence>
<dbReference type="GO" id="GO:0003729">
    <property type="term" value="F:mRNA binding"/>
    <property type="evidence" value="ECO:0007669"/>
    <property type="project" value="TreeGrafter"/>
</dbReference>
<dbReference type="GO" id="GO:0006368">
    <property type="term" value="P:transcription elongation by RNA polymerase II"/>
    <property type="evidence" value="ECO:0007669"/>
    <property type="project" value="TreeGrafter"/>
</dbReference>
<feature type="region of interest" description="Disordered" evidence="5">
    <location>
        <begin position="254"/>
        <end position="287"/>
    </location>
</feature>
<dbReference type="SUPFAM" id="SSF50104">
    <property type="entry name" value="Translation proteins SH3-like domain"/>
    <property type="match status" value="2"/>
</dbReference>
<dbReference type="PROSITE" id="PS01108">
    <property type="entry name" value="RIBOSOMAL_L24"/>
    <property type="match status" value="1"/>
</dbReference>
<organism evidence="7 8">
    <name type="scientific">Symbiodinium natans</name>
    <dbReference type="NCBI Taxonomy" id="878477"/>
    <lineage>
        <taxon>Eukaryota</taxon>
        <taxon>Sar</taxon>
        <taxon>Alveolata</taxon>
        <taxon>Dinophyceae</taxon>
        <taxon>Suessiales</taxon>
        <taxon>Symbiodiniaceae</taxon>
        <taxon>Symbiodinium</taxon>
    </lineage>
</organism>
<dbReference type="InterPro" id="IPR041975">
    <property type="entry name" value="KOW_Spt5_2"/>
</dbReference>
<dbReference type="InterPro" id="IPR041973">
    <property type="entry name" value="KOW_Spt5_1"/>
</dbReference>
<dbReference type="SMART" id="SM00739">
    <property type="entry name" value="KOW"/>
    <property type="match status" value="4"/>
</dbReference>
<dbReference type="Pfam" id="PF03439">
    <property type="entry name" value="Spt5-NGN"/>
    <property type="match status" value="1"/>
</dbReference>
<dbReference type="CDD" id="cd06081">
    <property type="entry name" value="KOW_Spt5_1"/>
    <property type="match status" value="1"/>
</dbReference>
<dbReference type="Pfam" id="PF23284">
    <property type="entry name" value="KOW2_Spt5"/>
    <property type="match status" value="1"/>
</dbReference>
<dbReference type="InterPro" id="IPR039385">
    <property type="entry name" value="NGN_Euk"/>
</dbReference>
<dbReference type="CDD" id="cd09888">
    <property type="entry name" value="NGN_Euk"/>
    <property type="match status" value="1"/>
</dbReference>
<dbReference type="GO" id="GO:0003735">
    <property type="term" value="F:structural constituent of ribosome"/>
    <property type="evidence" value="ECO:0007669"/>
    <property type="project" value="InterPro"/>
</dbReference>
<dbReference type="GO" id="GO:0032784">
    <property type="term" value="P:regulation of DNA-templated transcription elongation"/>
    <property type="evidence" value="ECO:0007669"/>
    <property type="project" value="InterPro"/>
</dbReference>
<keyword evidence="4" id="KW-0539">Nucleus</keyword>
<dbReference type="Pfam" id="PF23042">
    <property type="entry name" value="KOW1_SPT5"/>
    <property type="match status" value="1"/>
</dbReference>
<dbReference type="InterPro" id="IPR014722">
    <property type="entry name" value="Rib_uL2_dom2"/>
</dbReference>
<dbReference type="GO" id="GO:0032044">
    <property type="term" value="C:DSIF complex"/>
    <property type="evidence" value="ECO:0007669"/>
    <property type="project" value="TreeGrafter"/>
</dbReference>
<dbReference type="InterPro" id="IPR036735">
    <property type="entry name" value="NGN_dom_sf"/>
</dbReference>
<evidence type="ECO:0000256" key="4">
    <source>
        <dbReference type="ARBA" id="ARBA00023242"/>
    </source>
</evidence>
<dbReference type="InterPro" id="IPR039659">
    <property type="entry name" value="SPT5"/>
</dbReference>
<dbReference type="InterPro" id="IPR005825">
    <property type="entry name" value="Ribosomal_uL24_CS"/>
</dbReference>
<dbReference type="AlphaFoldDB" id="A0A812NYJ1"/>
<dbReference type="EMBL" id="CAJNDS010002078">
    <property type="protein sequence ID" value="CAE7309446.1"/>
    <property type="molecule type" value="Genomic_DNA"/>
</dbReference>
<dbReference type="PANTHER" id="PTHR11125">
    <property type="entry name" value="SUPPRESSOR OF TY 5"/>
    <property type="match status" value="1"/>
</dbReference>
<dbReference type="Gene3D" id="2.30.30.30">
    <property type="match status" value="2"/>
</dbReference>
<dbReference type="GO" id="GO:0006412">
    <property type="term" value="P:translation"/>
    <property type="evidence" value="ECO:0007669"/>
    <property type="project" value="InterPro"/>
</dbReference>
<evidence type="ECO:0000313" key="7">
    <source>
        <dbReference type="EMBL" id="CAE7309446.1"/>
    </source>
</evidence>
<gene>
    <name evidence="7" type="ORF">SNAT2548_LOCUS16255</name>
</gene>
<dbReference type="InterPro" id="IPR005824">
    <property type="entry name" value="KOW"/>
</dbReference>
<proteinExistence type="inferred from homology"/>
<comment type="similarity">
    <text evidence="2">Belongs to the SPT5 family.</text>
</comment>
<feature type="region of interest" description="Disordered" evidence="5">
    <location>
        <begin position="590"/>
        <end position="625"/>
    </location>
</feature>
<dbReference type="GO" id="GO:0005840">
    <property type="term" value="C:ribosome"/>
    <property type="evidence" value="ECO:0007669"/>
    <property type="project" value="InterPro"/>
</dbReference>
<name>A0A812NYJ1_9DINO</name>
<feature type="region of interest" description="Disordered" evidence="5">
    <location>
        <begin position="1010"/>
        <end position="1051"/>
    </location>
</feature>
<feature type="compositionally biased region" description="Basic and acidic residues" evidence="5">
    <location>
        <begin position="596"/>
        <end position="611"/>
    </location>
</feature>
<evidence type="ECO:0000256" key="2">
    <source>
        <dbReference type="ARBA" id="ARBA00006956"/>
    </source>
</evidence>
<evidence type="ECO:0000256" key="5">
    <source>
        <dbReference type="SAM" id="MobiDB-lite"/>
    </source>
</evidence>
<dbReference type="PANTHER" id="PTHR11125:SF7">
    <property type="entry name" value="TRANSCRIPTION ELONGATION FACTOR SPT5"/>
    <property type="match status" value="1"/>
</dbReference>
<feature type="domain" description="KOW" evidence="6">
    <location>
        <begin position="947"/>
        <end position="974"/>
    </location>
</feature>
<dbReference type="GO" id="GO:0006357">
    <property type="term" value="P:regulation of transcription by RNA polymerase II"/>
    <property type="evidence" value="ECO:0007669"/>
    <property type="project" value="InterPro"/>
</dbReference>
<feature type="region of interest" description="Disordered" evidence="5">
    <location>
        <begin position="342"/>
        <end position="364"/>
    </location>
</feature>
<comment type="caution">
    <text evidence="7">The sequence shown here is derived from an EMBL/GenBank/DDBJ whole genome shotgun (WGS) entry which is preliminary data.</text>
</comment>
<dbReference type="Proteomes" id="UP000604046">
    <property type="component" value="Unassembled WGS sequence"/>
</dbReference>
<sequence length="1137" mass="127362">MLLHAPVEGRQSLQSQQSPGVNALSVQILDPGGQLDPRHGFFLEATEADYLMSSTGSGITEHEGQRRATLPDVLPASLQENFTSSVRRYCETWRAEFPLEVLDQLSSAFDSWPQEEDGRCKSSVRDLSHVLRYVLGWPPNILLQVLQDDNAEELYFNRLSDLLELIREAIQLAEMEEPDVLWSDWDLNLVKESFRRFASKTTSTMPVVKVFQALRILNFDELEIDSPDRQRWLAGITKDVLARKAEDFFELEAEEAGKGEEEDEGSDFDELIDDSGDKDEGKSRAAIRRKLNRDKELDQLKKEVAAREREHGPLSGSARLFSSDRLDQLEKKYQELDERAKRGEDIKGELPSQEKVSQTVPVPEPGDPKLWLLETFAPEKDLCVSLMYKSFEAMSRGTPVPVYSVFCSPHLKGRIYVEAHKEADVRAFTKGIRGISAFKGLSLVPTDQMALVFSAAYSHARKTQMLRAGDWVRMKRGAYAGDLAMVEEIEDENYMVKLKPRIVRSGHGKSSKRPAPAWFNRADLEARQEFLVNVEQRRTQKGYKMFYIIDGEAYRDGFLFKNFKRGWFDSGDQARPSEHEIQDWRNAPAISGNVRPESDLPKSKEELDREAMPPPALPIKTVASSGPSLKEGDKVIVISGDVKNLRGIVVDVMSGSTTVLIKPIGLPMGVHLQDDLSISISRLCKFLEVGDYVYVIAGEHRGDAGYVERVDLGPTGEWGSHATAQVLTNDFTSFRAKINDMHRGIEKPETTDRLGEFYVGQLVMVAGRSEGRAIITRLEAGSRALLLAQDGVQEYADLAELLPVELPKLHFYKKQVWCEDRIKQRIVPGAMVKAPRALTGRTTPIQAKVLFIHQNTVFLQAVEGLVGERAYLVAPGDKCEFVWNEDDLPSRRPQQIMRVPETSGAEAQTKQMSYGITMASEMSFLRPQWHKQLGLAQKPAGRQGGSLLEKGTAVRITGGKYKGYRGEIRDLLGEKARISLLAQTKLVEVPLENINHDTYTVDKYVRWPGAQPKTPWAEPMPAPPSGPSNGDSLPGQPLCQQAASRASLSVETSRRESWAPASAVSRMGAGAQLSFRDFLRIASRALRELEREVRIDEFRSETKAVKSGNYGLLELEEPTAHCMEHAGESIHHANHAL</sequence>
<feature type="domain" description="KOW" evidence="6">
    <location>
        <begin position="465"/>
        <end position="492"/>
    </location>
</feature>
<dbReference type="Gene3D" id="3.30.70.940">
    <property type="entry name" value="NusG, N-terminal domain"/>
    <property type="match status" value="1"/>
</dbReference>
<comment type="subcellular location">
    <subcellularLocation>
        <location evidence="1">Nucleus</location>
    </subcellularLocation>
</comment>